<dbReference type="EMBL" id="CP001698">
    <property type="protein sequence ID" value="ADN01016.1"/>
    <property type="molecule type" value="Genomic_DNA"/>
</dbReference>
<evidence type="ECO:0000313" key="2">
    <source>
        <dbReference type="EMBL" id="ADN01016.1"/>
    </source>
</evidence>
<dbReference type="InterPro" id="IPR035917">
    <property type="entry name" value="YjbQ-like_sf"/>
</dbReference>
<gene>
    <name evidence="2" type="ordered locus">STHERM_c00400</name>
</gene>
<dbReference type="Proteomes" id="UP000001296">
    <property type="component" value="Chromosome"/>
</dbReference>
<dbReference type="SUPFAM" id="SSF111038">
    <property type="entry name" value="YjbQ-like"/>
    <property type="match status" value="1"/>
</dbReference>
<dbReference type="RefSeq" id="WP_013312857.1">
    <property type="nucleotide sequence ID" value="NC_014484.1"/>
</dbReference>
<sequence>MERISVRTGERVQVVLITREVQEIVARSGVEEGICVVYSPHTTAGITINEAADPSVIRDFLMETGKIVPFQDGYAHAEGNSAAHIKTSLVGPSVTIPVEGGTLALGTWQGIYFCEFDGPRTRKVFVQIIGR</sequence>
<dbReference type="PIRSF" id="PIRSF004681">
    <property type="entry name" value="UCP004681"/>
    <property type="match status" value="1"/>
</dbReference>
<dbReference type="KEGG" id="sta:STHERM_c00400"/>
<dbReference type="PANTHER" id="PTHR30615:SF8">
    <property type="entry name" value="UPF0047 PROTEIN C4A8.02C"/>
    <property type="match status" value="1"/>
</dbReference>
<dbReference type="Pfam" id="PF01894">
    <property type="entry name" value="YjbQ"/>
    <property type="match status" value="1"/>
</dbReference>
<dbReference type="eggNOG" id="COG0432">
    <property type="taxonomic scope" value="Bacteria"/>
</dbReference>
<dbReference type="HOGENOM" id="CLU_096980_1_1_12"/>
<name>E0RTF0_WINT6</name>
<reference key="1">
    <citation type="submission" date="2009-08" db="EMBL/GenBank/DDBJ databases">
        <title>The genome sequence of Spirochaeta thermophila DSM6192.</title>
        <authorList>
            <person name="Angelov A."/>
            <person name="Mientus M."/>
            <person name="Wittenberg S."/>
            <person name="Lehmann R."/>
            <person name="Liesegang H."/>
            <person name="Daniel R."/>
            <person name="Liebl W."/>
        </authorList>
    </citation>
    <scope>NUCLEOTIDE SEQUENCE</scope>
    <source>
        <strain>DSM 6192</strain>
    </source>
</reference>
<dbReference type="PANTHER" id="PTHR30615">
    <property type="entry name" value="UNCHARACTERIZED PROTEIN YJBQ-RELATED"/>
    <property type="match status" value="1"/>
</dbReference>
<dbReference type="InterPro" id="IPR001602">
    <property type="entry name" value="UPF0047_YjbQ-like"/>
</dbReference>
<reference evidence="2 3" key="2">
    <citation type="journal article" date="2010" name="J. Bacteriol.">
        <title>Genome sequence of the polysaccharide-degrading, thermophilic anaerobe Spirochaeta thermophila DSM 6192.</title>
        <authorList>
            <person name="Angelov A."/>
            <person name="Liebl S."/>
            <person name="Ballschmiter M."/>
            <person name="Bomeke M."/>
            <person name="Lehmann R."/>
            <person name="Liesegang H."/>
            <person name="Daniel R."/>
            <person name="Liebl W."/>
        </authorList>
    </citation>
    <scope>NUCLEOTIDE SEQUENCE [LARGE SCALE GENOMIC DNA]</scope>
    <source>
        <strain evidence="3">ATCC 49972 / DSM 6192 / RI 19.B1</strain>
    </source>
</reference>
<dbReference type="PROSITE" id="PS01314">
    <property type="entry name" value="UPF0047"/>
    <property type="match status" value="1"/>
</dbReference>
<dbReference type="Gene3D" id="2.60.120.460">
    <property type="entry name" value="YjbQ-like"/>
    <property type="match status" value="1"/>
</dbReference>
<evidence type="ECO:0000313" key="3">
    <source>
        <dbReference type="Proteomes" id="UP000001296"/>
    </source>
</evidence>
<dbReference type="AlphaFoldDB" id="E0RTF0"/>
<accession>E0RTF0</accession>
<comment type="similarity">
    <text evidence="1">Belongs to the UPF0047 family.</text>
</comment>
<dbReference type="NCBIfam" id="TIGR00149">
    <property type="entry name" value="TIGR00149_YjbQ"/>
    <property type="match status" value="1"/>
</dbReference>
<organism evidence="2 3">
    <name type="scientific">Winmispira thermophila (strain ATCC 49972 / DSM 6192 / RI 19.B1)</name>
    <name type="common">Spirochaeta thermophila</name>
    <dbReference type="NCBI Taxonomy" id="665571"/>
    <lineage>
        <taxon>Bacteria</taxon>
        <taxon>Pseudomonadati</taxon>
        <taxon>Spirochaetota</taxon>
        <taxon>Spirochaetia</taxon>
        <taxon>Winmispirales</taxon>
        <taxon>Winmispiraceae</taxon>
        <taxon>Winmispira</taxon>
    </lineage>
</organism>
<evidence type="ECO:0000256" key="1">
    <source>
        <dbReference type="ARBA" id="ARBA00005534"/>
    </source>
</evidence>
<protein>
    <submittedName>
        <fullName evidence="2">Automatic annotation</fullName>
    </submittedName>
</protein>
<proteinExistence type="inferred from homology"/>
<dbReference type="PaxDb" id="665571-STHERM_c00400"/>